<dbReference type="InterPro" id="IPR012900">
    <property type="entry name" value="MFMR"/>
</dbReference>
<dbReference type="Pfam" id="PF07777">
    <property type="entry name" value="MFMR"/>
    <property type="match status" value="1"/>
</dbReference>
<evidence type="ECO:0000256" key="1">
    <source>
        <dbReference type="SAM" id="MobiDB-lite"/>
    </source>
</evidence>
<feature type="region of interest" description="Disordered" evidence="1">
    <location>
        <begin position="9"/>
        <end position="50"/>
    </location>
</feature>
<dbReference type="PANTHER" id="PTHR45967:SF2">
    <property type="entry name" value="BZIP TRANSCRIPTION FACTOR 68"/>
    <property type="match status" value="1"/>
</dbReference>
<feature type="compositionally biased region" description="Polar residues" evidence="1">
    <location>
        <begin position="186"/>
        <end position="204"/>
    </location>
</feature>
<feature type="non-terminal residue" evidence="3">
    <location>
        <position position="1"/>
    </location>
</feature>
<dbReference type="EMBL" id="JAGKQM010000018">
    <property type="protein sequence ID" value="KAH0862844.1"/>
    <property type="molecule type" value="Genomic_DNA"/>
</dbReference>
<feature type="compositionally biased region" description="Pro residues" evidence="1">
    <location>
        <begin position="23"/>
        <end position="32"/>
    </location>
</feature>
<proteinExistence type="predicted"/>
<gene>
    <name evidence="3" type="ORF">HID58_080055</name>
</gene>
<evidence type="ECO:0000313" key="4">
    <source>
        <dbReference type="Proteomes" id="UP000824890"/>
    </source>
</evidence>
<reference evidence="3 4" key="1">
    <citation type="submission" date="2021-05" db="EMBL/GenBank/DDBJ databases">
        <title>Genome Assembly of Synthetic Allotetraploid Brassica napus Reveals Homoeologous Exchanges between Subgenomes.</title>
        <authorList>
            <person name="Davis J.T."/>
        </authorList>
    </citation>
    <scope>NUCLEOTIDE SEQUENCE [LARGE SCALE GENOMIC DNA]</scope>
    <source>
        <strain evidence="4">cv. Da-Ae</strain>
        <tissue evidence="3">Seedling</tissue>
    </source>
</reference>
<feature type="region of interest" description="Disordered" evidence="1">
    <location>
        <begin position="344"/>
        <end position="371"/>
    </location>
</feature>
<evidence type="ECO:0000313" key="3">
    <source>
        <dbReference type="EMBL" id="KAH0862844.1"/>
    </source>
</evidence>
<name>A0ABQ7Y556_BRANA</name>
<feature type="compositionally biased region" description="Basic and acidic residues" evidence="1">
    <location>
        <begin position="12"/>
        <end position="22"/>
    </location>
</feature>
<feature type="compositionally biased region" description="Low complexity" evidence="1">
    <location>
        <begin position="33"/>
        <end position="50"/>
    </location>
</feature>
<comment type="caution">
    <text evidence="3">The sequence shown here is derived from an EMBL/GenBank/DDBJ whole genome shotgun (WGS) entry which is preliminary data.</text>
</comment>
<protein>
    <recommendedName>
        <fullName evidence="2">G-box binding protein multifunctional mosaic region domain-containing protein</fullName>
    </recommendedName>
</protein>
<evidence type="ECO:0000259" key="2">
    <source>
        <dbReference type="Pfam" id="PF07777"/>
    </source>
</evidence>
<dbReference type="Proteomes" id="UP000824890">
    <property type="component" value="Unassembled WGS sequence"/>
</dbReference>
<feature type="compositionally biased region" description="Polar residues" evidence="1">
    <location>
        <begin position="360"/>
        <end position="371"/>
    </location>
</feature>
<feature type="region of interest" description="Disordered" evidence="1">
    <location>
        <begin position="128"/>
        <end position="204"/>
    </location>
</feature>
<dbReference type="PANTHER" id="PTHR45967">
    <property type="entry name" value="G-BOX-BINDING FACTOR 3-RELATED"/>
    <property type="match status" value="1"/>
</dbReference>
<dbReference type="InterPro" id="IPR044827">
    <property type="entry name" value="GBF-like"/>
</dbReference>
<sequence>WVNVIYIMGSSEMKKRSKENEPKTPPPPPSSPAPVVTSQEPSSSSAVSAGMATPDWSGFQAYSPMPPHGYVASSPQPHLYMWGVQHMMMPPYGTPPPPMYPPGGMYGHPSSLPPGSYPYSPYGMAEASGNTEGGGSKQAEVKEKLPIKRSKGSLGSLNMIIGKNNDTGKNSCSKRHVTSRYAESASDGSSEGNDADSQNDSGSRNNGKDDALLFFFQLQILLMNHCVLMEVISQRTRSFPSLPTGVPGPPTNLNIGMDYWSGHGNVSTTVPGVVVVDGFSITNMDTGFDERELKRQKRKQSNRNMLVDPGCVNRRNVMSWHNEQIFLLKIALSKNRFTAVPSQEGINLDKNEQGPGQDVAETTYSSYNNSA</sequence>
<feature type="domain" description="G-box binding protein multifunctional mosaic region" evidence="2">
    <location>
        <begin position="8"/>
        <end position="110"/>
    </location>
</feature>
<dbReference type="Pfam" id="PF16596">
    <property type="entry name" value="MFMR_assoc"/>
    <property type="match status" value="1"/>
</dbReference>
<keyword evidence="4" id="KW-1185">Reference proteome</keyword>
<accession>A0ABQ7Y556</accession>
<organism evidence="3 4">
    <name type="scientific">Brassica napus</name>
    <name type="common">Rape</name>
    <dbReference type="NCBI Taxonomy" id="3708"/>
    <lineage>
        <taxon>Eukaryota</taxon>
        <taxon>Viridiplantae</taxon>
        <taxon>Streptophyta</taxon>
        <taxon>Embryophyta</taxon>
        <taxon>Tracheophyta</taxon>
        <taxon>Spermatophyta</taxon>
        <taxon>Magnoliopsida</taxon>
        <taxon>eudicotyledons</taxon>
        <taxon>Gunneridae</taxon>
        <taxon>Pentapetalae</taxon>
        <taxon>rosids</taxon>
        <taxon>malvids</taxon>
        <taxon>Brassicales</taxon>
        <taxon>Brassicaceae</taxon>
        <taxon>Brassiceae</taxon>
        <taxon>Brassica</taxon>
    </lineage>
</organism>